<proteinExistence type="predicted"/>
<evidence type="ECO:0000313" key="2">
    <source>
        <dbReference type="EMBL" id="VAI02484.1"/>
    </source>
</evidence>
<gene>
    <name evidence="1" type="ORF">TRITD_4Bv1G025550</name>
    <name evidence="2" type="ORF">TRITD_4Bv1G025560</name>
</gene>
<sequence>MRQGLGPIEVTFENFPYYLSENTKDVLLSCSFLHLEKKGFIEQFSEVSSINQRIYHLVHQDCNRRSRRTRPLSYVRPYPPWLLQGPYPPRFFRELF</sequence>
<protein>
    <submittedName>
        <fullName evidence="1">Uncharacterized protein</fullName>
    </submittedName>
</protein>
<keyword evidence="3" id="KW-1185">Reference proteome</keyword>
<evidence type="ECO:0000313" key="1">
    <source>
        <dbReference type="EMBL" id="VAI02483.1"/>
    </source>
</evidence>
<evidence type="ECO:0000313" key="3">
    <source>
        <dbReference type="Proteomes" id="UP000324705"/>
    </source>
</evidence>
<dbReference type="Proteomes" id="UP000324705">
    <property type="component" value="Chromosome 4B"/>
</dbReference>
<dbReference type="EMBL" id="LT934118">
    <property type="protein sequence ID" value="VAI02484.1"/>
    <property type="molecule type" value="Genomic_DNA"/>
</dbReference>
<name>A0A9R0SW61_TRITD</name>
<dbReference type="AlphaFoldDB" id="A0A9R0SW61"/>
<reference evidence="1 3" key="1">
    <citation type="submission" date="2017-09" db="EMBL/GenBank/DDBJ databases">
        <authorList>
            <consortium name="International Durum Wheat Genome Sequencing Consortium (IDWGSC)"/>
            <person name="Milanesi L."/>
        </authorList>
    </citation>
    <scope>NUCLEOTIDE SEQUENCE [LARGE SCALE GENOMIC DNA]</scope>
    <source>
        <strain evidence="3">cv. Svevo</strain>
    </source>
</reference>
<organism evidence="1 3">
    <name type="scientific">Triticum turgidum subsp. durum</name>
    <name type="common">Durum wheat</name>
    <name type="synonym">Triticum durum</name>
    <dbReference type="NCBI Taxonomy" id="4567"/>
    <lineage>
        <taxon>Eukaryota</taxon>
        <taxon>Viridiplantae</taxon>
        <taxon>Streptophyta</taxon>
        <taxon>Embryophyta</taxon>
        <taxon>Tracheophyta</taxon>
        <taxon>Spermatophyta</taxon>
        <taxon>Magnoliopsida</taxon>
        <taxon>Liliopsida</taxon>
        <taxon>Poales</taxon>
        <taxon>Poaceae</taxon>
        <taxon>BOP clade</taxon>
        <taxon>Pooideae</taxon>
        <taxon>Triticodae</taxon>
        <taxon>Triticeae</taxon>
        <taxon>Triticinae</taxon>
        <taxon>Triticum</taxon>
    </lineage>
</organism>
<dbReference type="Gramene" id="TRITD4Bv1G025550.1">
    <property type="protein sequence ID" value="TRITD4Bv1G025550.1"/>
    <property type="gene ID" value="TRITD4Bv1G025550"/>
</dbReference>
<accession>A0A9R0SW61</accession>
<dbReference type="EMBL" id="LT934118">
    <property type="protein sequence ID" value="VAI02483.1"/>
    <property type="molecule type" value="Genomic_DNA"/>
</dbReference>
<dbReference type="Gramene" id="TRITD4Bv1G025560.1">
    <property type="protein sequence ID" value="TRITD4Bv1G025560.1"/>
    <property type="gene ID" value="TRITD4Bv1G025560"/>
</dbReference>